<protein>
    <submittedName>
        <fullName evidence="7">Isoprenylcysteine carboxylmethyltransferase family protein</fullName>
    </submittedName>
</protein>
<comment type="subcellular location">
    <subcellularLocation>
        <location evidence="1">Endomembrane system</location>
        <topology evidence="1">Multi-pass membrane protein</topology>
    </subcellularLocation>
</comment>
<dbReference type="PANTHER" id="PTHR12714">
    <property type="entry name" value="PROTEIN-S ISOPRENYLCYSTEINE O-METHYLTRANSFERASE"/>
    <property type="match status" value="1"/>
</dbReference>
<dbReference type="InterPro" id="IPR007318">
    <property type="entry name" value="Phopholipid_MeTrfase"/>
</dbReference>
<dbReference type="Pfam" id="PF04191">
    <property type="entry name" value="PEMT"/>
    <property type="match status" value="1"/>
</dbReference>
<organism evidence="7 8">
    <name type="scientific">Actinomarinicola tropica</name>
    <dbReference type="NCBI Taxonomy" id="2789776"/>
    <lineage>
        <taxon>Bacteria</taxon>
        <taxon>Bacillati</taxon>
        <taxon>Actinomycetota</taxon>
        <taxon>Acidimicrobiia</taxon>
        <taxon>Acidimicrobiales</taxon>
        <taxon>Iamiaceae</taxon>
        <taxon>Actinomarinicola</taxon>
    </lineage>
</organism>
<evidence type="ECO:0000313" key="8">
    <source>
        <dbReference type="Proteomes" id="UP000334019"/>
    </source>
</evidence>
<evidence type="ECO:0000256" key="3">
    <source>
        <dbReference type="ARBA" id="ARBA00022989"/>
    </source>
</evidence>
<proteinExistence type="predicted"/>
<dbReference type="GO" id="GO:0004671">
    <property type="term" value="F:protein C-terminal S-isoprenylcysteine carboxyl O-methyltransferase activity"/>
    <property type="evidence" value="ECO:0007669"/>
    <property type="project" value="InterPro"/>
</dbReference>
<evidence type="ECO:0000256" key="4">
    <source>
        <dbReference type="ARBA" id="ARBA00023136"/>
    </source>
</evidence>
<keyword evidence="8" id="KW-1185">Reference proteome</keyword>
<dbReference type="GO" id="GO:0016020">
    <property type="term" value="C:membrane"/>
    <property type="evidence" value="ECO:0007669"/>
    <property type="project" value="UniProtKB-SubCell"/>
</dbReference>
<keyword evidence="3 6" id="KW-1133">Transmembrane helix</keyword>
<dbReference type="EMBL" id="CP045851">
    <property type="protein sequence ID" value="QGG96272.1"/>
    <property type="molecule type" value="Genomic_DNA"/>
</dbReference>
<feature type="transmembrane region" description="Helical" evidence="6">
    <location>
        <begin position="99"/>
        <end position="122"/>
    </location>
</feature>
<dbReference type="Proteomes" id="UP000334019">
    <property type="component" value="Chromosome"/>
</dbReference>
<evidence type="ECO:0000256" key="5">
    <source>
        <dbReference type="SAM" id="MobiDB-lite"/>
    </source>
</evidence>
<gene>
    <name evidence="7" type="ORF">GH723_14840</name>
</gene>
<feature type="transmembrane region" description="Helical" evidence="6">
    <location>
        <begin position="143"/>
        <end position="172"/>
    </location>
</feature>
<keyword evidence="4 6" id="KW-0472">Membrane</keyword>
<keyword evidence="2 6" id="KW-0812">Transmembrane</keyword>
<name>A0A5Q2RMV7_9ACTN</name>
<keyword evidence="7" id="KW-0489">Methyltransferase</keyword>
<dbReference type="GO" id="GO:0032259">
    <property type="term" value="P:methylation"/>
    <property type="evidence" value="ECO:0007669"/>
    <property type="project" value="UniProtKB-KW"/>
</dbReference>
<dbReference type="RefSeq" id="WP_153760377.1">
    <property type="nucleotide sequence ID" value="NZ_CP045851.1"/>
</dbReference>
<feature type="region of interest" description="Disordered" evidence="5">
    <location>
        <begin position="202"/>
        <end position="257"/>
    </location>
</feature>
<accession>A0A5Q2RMV7</accession>
<dbReference type="PANTHER" id="PTHR12714:SF9">
    <property type="entry name" value="PROTEIN-S-ISOPRENYLCYSTEINE O-METHYLTRANSFERASE"/>
    <property type="match status" value="1"/>
</dbReference>
<dbReference type="Gene3D" id="1.20.120.1630">
    <property type="match status" value="1"/>
</dbReference>
<sequence length="257" mass="28547">MDYGYGLWALVIINSAIFIVFALSFFRPGNRRDWKAMGGFTAFIVALFTEMYGFPLTVYLLTGTLGSRFESLNLTHDGGHLWSELVGWQGDPHMSPFHLASYLLIAGGMWLIVSAWRVLWAAARAGTLATAGPYSWVRHPQYAGFLAVMVGFLLQWPTLPTLVMFPILVVVYRRLATAEERSVRDEFAEAWDTYAATTPRFIPRRGPARTSVPTPPGTSDNVVPAYHPATQERHEVASRRSGPAGDEPPDADTRGVR</sequence>
<evidence type="ECO:0000313" key="7">
    <source>
        <dbReference type="EMBL" id="QGG96272.1"/>
    </source>
</evidence>
<evidence type="ECO:0000256" key="2">
    <source>
        <dbReference type="ARBA" id="ARBA00022692"/>
    </source>
</evidence>
<keyword evidence="7" id="KW-0808">Transferase</keyword>
<evidence type="ECO:0000256" key="6">
    <source>
        <dbReference type="SAM" id="Phobius"/>
    </source>
</evidence>
<reference evidence="7 8" key="1">
    <citation type="submission" date="2019-11" db="EMBL/GenBank/DDBJ databases">
        <authorList>
            <person name="He Y."/>
        </authorList>
    </citation>
    <scope>NUCLEOTIDE SEQUENCE [LARGE SCALE GENOMIC DNA]</scope>
    <source>
        <strain evidence="7 8">SCSIO 58843</strain>
    </source>
</reference>
<feature type="transmembrane region" description="Helical" evidence="6">
    <location>
        <begin position="38"/>
        <end position="61"/>
    </location>
</feature>
<dbReference type="AlphaFoldDB" id="A0A5Q2RMV7"/>
<dbReference type="KEGG" id="atq:GH723_14840"/>
<evidence type="ECO:0000256" key="1">
    <source>
        <dbReference type="ARBA" id="ARBA00004127"/>
    </source>
</evidence>
<feature type="transmembrane region" description="Helical" evidence="6">
    <location>
        <begin position="6"/>
        <end position="26"/>
    </location>
</feature>